<evidence type="ECO:0000256" key="1">
    <source>
        <dbReference type="ARBA" id="ARBA00004561"/>
    </source>
</evidence>
<evidence type="ECO:0000256" key="7">
    <source>
        <dbReference type="SAM" id="MobiDB-lite"/>
    </source>
</evidence>
<dbReference type="AlphaFoldDB" id="A0A2V4L3N8"/>
<sequence>MRWAFVPDAINGVHETRRAKSSAFNPLYYNPNVTYRIPTRYDSNGNVAATPFSTSFTNAFNNGFNSGRGSYNLSTDYRVTWTYDPRGTLPNTTAYGYSNTSSRFARNPAADFYFQDAFSSGIANGSSLSRTTSGVSFTVTRTTTGTGCTVSVSTRPDTLSGVGATCSRSNNNYTVTIDARQVGRQAYYYVRDNSLTNCTATDPADEDCYRLVFVSATSGQPRADDAAAGTDERSNFAIWYSFYRNRALATQSAAQIAFASLPPEVRLTWQNLTNCTTFTGGNTANCQDNRLREYTNAHKGQLMAWLQDPPFDGSTPLRGAMYRAGEFFKTATPWQKYPNDNSQTNTTGNTYACRPSYHILMTDGIWNQGFTQPADYKDDSSSTTLPDGTVYNGTRPPYADSQQQTVADLAFHYWATDLRTGLANRLQPFTPFKNNNPATAYWDARNDPATWQHMVNFTMGLGLTSAMSQPGLQWDPSQGTFGGTGYENLASGNRAWPAASADSPNNVYDLWHAAINSRGEFFSVDSPDAMVQAFKDILNRIAERTATAARPAVSASFVSDADDSAIQSNVYATQFSSTDWSGELIKTKIDASGLQTIQWKAQAANQNLAADTRKVMIKDSTNPTTGLKNFTWNNLGTMQNLLNINPESLVGATDSRGPQRVDYIRGDRSLEGATSPSFRARSTILGDIVNSSPVVVGTPGYLSYQADAIENPTGSINGYQSYAAFKAANKKPLRKEMIYVGGNDGMLHGFNASTGVEEFAFIPTEVIKNLYRLTGQNYTGAEHRYFVDGSPVVRDVYFGNGSDEGWRTVLIGTLRAGGKALFALDITDPDRIKLLWEFDSTTDSDLGYTFAQPEVVRLHSGQWAVLMGNGYNSTNDRAAMMIIDIKTGALLKKLTVPPVVESGATLPNGLSSVRGADNNGDGLVDYAYAGDLQGNLWRFDLVPTVSTTGSGSTLTALTGDPFARTSLTNVTVNDFSISYGGTPIFTARDSVSGSEKRQAITIQPSIVRHPSRIGYLVLIGTGKYFESSDANVDTSRAMTLYGVWDRQTKRQRTSLSTAKATERNNLQAQSFSLQVDGAVIGDATQNDINDIRLLSENPVKWFKDYNASNPNADSNKITHDSSVERWGWALDLSVGNQLKGEMVINNMSAIGRVLFFASLTPNEDPCAAGADTWLYGIDAATGGRTKFNVLDLNNDKIVSAKDQYGAAGDIVSGRRFPAIGGFTLAPGNKVFGSDGSGDPAVVGDDPNTSGRQSWHIIPEEFQ</sequence>
<name>A0A2V4L3N8_AQUAC</name>
<reference evidence="9 10" key="1">
    <citation type="submission" date="2018-06" db="EMBL/GenBank/DDBJ databases">
        <title>Pseudomonas diversity within urban Lake Michigan freshwaters.</title>
        <authorList>
            <person name="Batrich M."/>
            <person name="Hatzopoulos T."/>
            <person name="Putonti C."/>
        </authorList>
    </citation>
    <scope>NUCLEOTIDE SEQUENCE [LARGE SCALE GENOMIC DNA]</scope>
    <source>
        <strain evidence="9 10">MB-090714</strain>
    </source>
</reference>
<comment type="similarity">
    <text evidence="2">Belongs to the PilY1 family.</text>
</comment>
<protein>
    <submittedName>
        <fullName evidence="9">Pilus assembly protein PilY</fullName>
    </submittedName>
</protein>
<feature type="domain" description="PilY1 beta-propeller" evidence="8">
    <location>
        <begin position="685"/>
        <end position="1078"/>
    </location>
</feature>
<dbReference type="InterPro" id="IPR008707">
    <property type="entry name" value="B-propeller_PilY1"/>
</dbReference>
<organism evidence="9 10">
    <name type="scientific">Aquipseudomonas alcaligenes</name>
    <name type="common">Pseudomonas alcaligenes</name>
    <dbReference type="NCBI Taxonomy" id="43263"/>
    <lineage>
        <taxon>Bacteria</taxon>
        <taxon>Pseudomonadati</taxon>
        <taxon>Pseudomonadota</taxon>
        <taxon>Gammaproteobacteria</taxon>
        <taxon>Pseudomonadales</taxon>
        <taxon>Pseudomonadaceae</taxon>
        <taxon>Aquipseudomonas</taxon>
    </lineage>
</organism>
<evidence type="ECO:0000256" key="3">
    <source>
        <dbReference type="ARBA" id="ARBA00022558"/>
    </source>
</evidence>
<evidence type="ECO:0000256" key="6">
    <source>
        <dbReference type="ARBA" id="ARBA00023263"/>
    </source>
</evidence>
<proteinExistence type="inferred from homology"/>
<evidence type="ECO:0000256" key="5">
    <source>
        <dbReference type="ARBA" id="ARBA00022837"/>
    </source>
</evidence>
<keyword evidence="5" id="KW-0106">Calcium</keyword>
<dbReference type="OrthoDB" id="7156875at2"/>
<keyword evidence="6" id="KW-0281">Fimbrium</keyword>
<gene>
    <name evidence="9" type="ORF">DMO17_02770</name>
</gene>
<evidence type="ECO:0000313" key="9">
    <source>
        <dbReference type="EMBL" id="PYC28585.1"/>
    </source>
</evidence>
<keyword evidence="4" id="KW-0479">Metal-binding</keyword>
<dbReference type="InterPro" id="IPR011047">
    <property type="entry name" value="Quinoprotein_ADH-like_sf"/>
</dbReference>
<comment type="subcellular location">
    <subcellularLocation>
        <location evidence="1">Fimbrium</location>
    </subcellularLocation>
</comment>
<accession>A0A2V4L3N8</accession>
<feature type="region of interest" description="Disordered" evidence="7">
    <location>
        <begin position="376"/>
        <end position="399"/>
    </location>
</feature>
<evidence type="ECO:0000256" key="4">
    <source>
        <dbReference type="ARBA" id="ARBA00022723"/>
    </source>
</evidence>
<dbReference type="Proteomes" id="UP000248146">
    <property type="component" value="Unassembled WGS sequence"/>
</dbReference>
<dbReference type="GO" id="GO:0009289">
    <property type="term" value="C:pilus"/>
    <property type="evidence" value="ECO:0007669"/>
    <property type="project" value="UniProtKB-SubCell"/>
</dbReference>
<dbReference type="EMBL" id="QJRX01000002">
    <property type="protein sequence ID" value="PYC28585.1"/>
    <property type="molecule type" value="Genomic_DNA"/>
</dbReference>
<dbReference type="GO" id="GO:0046872">
    <property type="term" value="F:metal ion binding"/>
    <property type="evidence" value="ECO:0007669"/>
    <property type="project" value="UniProtKB-KW"/>
</dbReference>
<evidence type="ECO:0000256" key="2">
    <source>
        <dbReference type="ARBA" id="ARBA00008387"/>
    </source>
</evidence>
<evidence type="ECO:0000313" key="10">
    <source>
        <dbReference type="Proteomes" id="UP000248146"/>
    </source>
</evidence>
<dbReference type="SUPFAM" id="SSF50998">
    <property type="entry name" value="Quinoprotein alcohol dehydrogenase-like"/>
    <property type="match status" value="1"/>
</dbReference>
<dbReference type="Pfam" id="PF05567">
    <property type="entry name" value="T4P_PilY1"/>
    <property type="match status" value="1"/>
</dbReference>
<comment type="caution">
    <text evidence="9">The sequence shown here is derived from an EMBL/GenBank/DDBJ whole genome shotgun (WGS) entry which is preliminary data.</text>
</comment>
<evidence type="ECO:0000259" key="8">
    <source>
        <dbReference type="Pfam" id="PF05567"/>
    </source>
</evidence>
<keyword evidence="3" id="KW-1029">Fimbrium biogenesis</keyword>